<comment type="caution">
    <text evidence="2">The sequence shown here is derived from an EMBL/GenBank/DDBJ whole genome shotgun (WGS) entry which is preliminary data.</text>
</comment>
<evidence type="ECO:0000313" key="2">
    <source>
        <dbReference type="EMBL" id="KAF2070161.1"/>
    </source>
</evidence>
<dbReference type="Proteomes" id="UP000695562">
    <property type="component" value="Unassembled WGS sequence"/>
</dbReference>
<dbReference type="EMBL" id="AJWJ01000532">
    <property type="protein sequence ID" value="KAF2070161.1"/>
    <property type="molecule type" value="Genomic_DNA"/>
</dbReference>
<evidence type="ECO:0000313" key="3">
    <source>
        <dbReference type="Proteomes" id="UP000695562"/>
    </source>
</evidence>
<keyword evidence="3" id="KW-1185">Reference proteome</keyword>
<accession>A0A8J4PP61</accession>
<feature type="chain" id="PRO_5035314867" evidence="1">
    <location>
        <begin position="21"/>
        <end position="152"/>
    </location>
</feature>
<name>A0A8J4PP61_9MYCE</name>
<dbReference type="AlphaFoldDB" id="A0A8J4PP61"/>
<reference evidence="2" key="1">
    <citation type="submission" date="2020-01" db="EMBL/GenBank/DDBJ databases">
        <title>Development of genomics and gene disruption for Polysphondylium violaceum indicates a role for the polyketide synthase stlB in stalk morphogenesis.</title>
        <authorList>
            <person name="Narita B."/>
            <person name="Kawabe Y."/>
            <person name="Kin K."/>
            <person name="Saito T."/>
            <person name="Gibbs R."/>
            <person name="Kuspa A."/>
            <person name="Muzny D."/>
            <person name="Queller D."/>
            <person name="Richards S."/>
            <person name="Strassman J."/>
            <person name="Sucgang R."/>
            <person name="Worley K."/>
            <person name="Schaap P."/>
        </authorList>
    </citation>
    <scope>NUCLEOTIDE SEQUENCE</scope>
    <source>
        <strain evidence="2">QSvi11</strain>
    </source>
</reference>
<organism evidence="2 3">
    <name type="scientific">Polysphondylium violaceum</name>
    <dbReference type="NCBI Taxonomy" id="133409"/>
    <lineage>
        <taxon>Eukaryota</taxon>
        <taxon>Amoebozoa</taxon>
        <taxon>Evosea</taxon>
        <taxon>Eumycetozoa</taxon>
        <taxon>Dictyostelia</taxon>
        <taxon>Dictyosteliales</taxon>
        <taxon>Dictyosteliaceae</taxon>
        <taxon>Polysphondylium</taxon>
    </lineage>
</organism>
<protein>
    <submittedName>
        <fullName evidence="2">Uncharacterized protein</fullName>
    </submittedName>
</protein>
<feature type="signal peptide" evidence="1">
    <location>
        <begin position="1"/>
        <end position="20"/>
    </location>
</feature>
<keyword evidence="1" id="KW-0732">Signal</keyword>
<evidence type="ECO:0000256" key="1">
    <source>
        <dbReference type="SAM" id="SignalP"/>
    </source>
</evidence>
<proteinExistence type="predicted"/>
<sequence length="152" mass="17632">MGLLISVPILAVATFASFQANNDYRDTKEFFLLSQKIKTVELRRFYKQTSILPNSSPLENLPPRFIHKCIIVFLETGDMVLINQQLFQVYHKNGRNNNFELDKSDLIGQCSPKKNLTLQDIKNKHFLLSRYSLLNDDSTDCATTLYNWLQNQ</sequence>
<gene>
    <name evidence="2" type="ORF">CYY_008518</name>
</gene>